<reference evidence="2 3" key="1">
    <citation type="submission" date="2020-10" db="EMBL/GenBank/DDBJ databases">
        <title>Complete genome sequence of Cupriavidus basilensis CCUG 49340T.</title>
        <authorList>
            <person name="Salva-Serra F."/>
            <person name="Donoso R.A."/>
            <person name="Cho K.H."/>
            <person name="Yoo J.A."/>
            <person name="Lee K."/>
            <person name="Yoon S.-H."/>
            <person name="Perez-Pantoja D."/>
            <person name="Moore E.R.B."/>
        </authorList>
    </citation>
    <scope>NUCLEOTIDE SEQUENCE [LARGE SCALE GENOMIC DNA]</scope>
    <source>
        <strain evidence="3">CCUG 49340</strain>
    </source>
</reference>
<dbReference type="Pfam" id="PF01381">
    <property type="entry name" value="HTH_3"/>
    <property type="match status" value="1"/>
</dbReference>
<proteinExistence type="predicted"/>
<dbReference type="PROSITE" id="PS50943">
    <property type="entry name" value="HTH_CROC1"/>
    <property type="match status" value="1"/>
</dbReference>
<organism evidence="2 3">
    <name type="scientific">Cupriavidus basilensis</name>
    <dbReference type="NCBI Taxonomy" id="68895"/>
    <lineage>
        <taxon>Bacteria</taxon>
        <taxon>Pseudomonadati</taxon>
        <taxon>Pseudomonadota</taxon>
        <taxon>Betaproteobacteria</taxon>
        <taxon>Burkholderiales</taxon>
        <taxon>Burkholderiaceae</taxon>
        <taxon>Cupriavidus</taxon>
    </lineage>
</organism>
<evidence type="ECO:0000313" key="3">
    <source>
        <dbReference type="Proteomes" id="UP000397656"/>
    </source>
</evidence>
<name>A0A643FXU9_9BURK</name>
<feature type="domain" description="HTH cro/C1-type" evidence="1">
    <location>
        <begin position="56"/>
        <end position="112"/>
    </location>
</feature>
<dbReference type="SMART" id="SM00530">
    <property type="entry name" value="HTH_XRE"/>
    <property type="match status" value="1"/>
</dbReference>
<accession>A0A643FXU9</accession>
<gene>
    <name evidence="2" type="ORF">F7R26_034830</name>
</gene>
<dbReference type="Proteomes" id="UP000397656">
    <property type="component" value="Chromosome 2"/>
</dbReference>
<dbReference type="SUPFAM" id="SSF47413">
    <property type="entry name" value="lambda repressor-like DNA-binding domains"/>
    <property type="match status" value="1"/>
</dbReference>
<evidence type="ECO:0000259" key="1">
    <source>
        <dbReference type="PROSITE" id="PS50943"/>
    </source>
</evidence>
<dbReference type="RefSeq" id="WP_150985212.1">
    <property type="nucleotide sequence ID" value="NZ_CP062804.1"/>
</dbReference>
<dbReference type="GeneID" id="98406147"/>
<evidence type="ECO:0000313" key="2">
    <source>
        <dbReference type="EMBL" id="QOT79840.1"/>
    </source>
</evidence>
<dbReference type="EMBL" id="CP062804">
    <property type="protein sequence ID" value="QOT79840.1"/>
    <property type="molecule type" value="Genomic_DNA"/>
</dbReference>
<sequence length="150" mass="16557">MAKDGKNVLNPDSFETFRKRALDKPETRRAYLAETQMLDEDPDTRFAMAGRVGSILRAARQKSGKTQAQQSADSGMLQSEISRIENGGGSLGPSMETIVNYAHALDMEVVLMLKPREAKLPLELIEPADESADEAKAVSDMSRVRLWGVF</sequence>
<protein>
    <submittedName>
        <fullName evidence="2">Helix-turn-helix transcriptional regulator</fullName>
    </submittedName>
</protein>
<dbReference type="AlphaFoldDB" id="A0A643FXU9"/>
<dbReference type="CDD" id="cd00093">
    <property type="entry name" value="HTH_XRE"/>
    <property type="match status" value="1"/>
</dbReference>
<dbReference type="Gene3D" id="1.10.260.40">
    <property type="entry name" value="lambda repressor-like DNA-binding domains"/>
    <property type="match status" value="1"/>
</dbReference>
<dbReference type="InterPro" id="IPR010982">
    <property type="entry name" value="Lambda_DNA-bd_dom_sf"/>
</dbReference>
<dbReference type="InterPro" id="IPR001387">
    <property type="entry name" value="Cro/C1-type_HTH"/>
</dbReference>
<dbReference type="GO" id="GO:0003677">
    <property type="term" value="F:DNA binding"/>
    <property type="evidence" value="ECO:0007669"/>
    <property type="project" value="InterPro"/>
</dbReference>